<keyword evidence="2" id="KW-1185">Reference proteome</keyword>
<dbReference type="RefSeq" id="WP_340332251.1">
    <property type="nucleotide sequence ID" value="NZ_JAZHOF010000012.1"/>
</dbReference>
<gene>
    <name evidence="1" type="ORF">V3328_23950</name>
</gene>
<reference evidence="1 2" key="1">
    <citation type="submission" date="2024-02" db="EMBL/GenBank/DDBJ databases">
        <title>Genome analysis and characterization of Microbaculum marinisediminis sp. nov., isolated from marine sediment.</title>
        <authorList>
            <person name="Du Z.-J."/>
            <person name="Ye Y.-Q."/>
            <person name="Zhang Z.-R."/>
            <person name="Yuan S.-M."/>
            <person name="Zhang X.-Y."/>
        </authorList>
    </citation>
    <scope>NUCLEOTIDE SEQUENCE [LARGE SCALE GENOMIC DNA]</scope>
    <source>
        <strain evidence="1 2">SDUM1044001</strain>
    </source>
</reference>
<evidence type="ECO:0000313" key="2">
    <source>
        <dbReference type="Proteomes" id="UP001378188"/>
    </source>
</evidence>
<accession>A0AAW9RYQ2</accession>
<proteinExistence type="predicted"/>
<sequence length="127" mass="13973">MFVPAARPGKLQTSPLPAVSGRDLMRNTGRAAIATGTAGQGAMEDIRSIVARFPGREFEIRRRCARDAHFRTICSDYEEAADALRRLRGVAGESSRKVEEYVSFLAELETEILEHLQGNAPGARRSQ</sequence>
<dbReference type="Proteomes" id="UP001378188">
    <property type="component" value="Unassembled WGS sequence"/>
</dbReference>
<evidence type="ECO:0000313" key="1">
    <source>
        <dbReference type="EMBL" id="MEJ8574554.1"/>
    </source>
</evidence>
<dbReference type="EMBL" id="JAZHOF010000012">
    <property type="protein sequence ID" value="MEJ8574554.1"/>
    <property type="molecule type" value="Genomic_DNA"/>
</dbReference>
<name>A0AAW9RYQ2_9HYPH</name>
<comment type="caution">
    <text evidence="1">The sequence shown here is derived from an EMBL/GenBank/DDBJ whole genome shotgun (WGS) entry which is preliminary data.</text>
</comment>
<dbReference type="AlphaFoldDB" id="A0AAW9RYQ2"/>
<protein>
    <submittedName>
        <fullName evidence="1">Uncharacterized protein</fullName>
    </submittedName>
</protein>
<organism evidence="1 2">
    <name type="scientific">Microbaculum marinum</name>
    <dbReference type="NCBI Taxonomy" id="1764581"/>
    <lineage>
        <taxon>Bacteria</taxon>
        <taxon>Pseudomonadati</taxon>
        <taxon>Pseudomonadota</taxon>
        <taxon>Alphaproteobacteria</taxon>
        <taxon>Hyphomicrobiales</taxon>
        <taxon>Tepidamorphaceae</taxon>
        <taxon>Microbaculum</taxon>
    </lineage>
</organism>